<dbReference type="PROSITE" id="PS01228">
    <property type="entry name" value="COF_1"/>
    <property type="match status" value="1"/>
</dbReference>
<evidence type="ECO:0000313" key="5">
    <source>
        <dbReference type="Proteomes" id="UP000276345"/>
    </source>
</evidence>
<dbReference type="EMBL" id="LR134142">
    <property type="protein sequence ID" value="VEA08309.1"/>
    <property type="molecule type" value="Genomic_DNA"/>
</dbReference>
<name>A0A447NYD6_SALET</name>
<reference evidence="4 5" key="1">
    <citation type="submission" date="2018-12" db="EMBL/GenBank/DDBJ databases">
        <authorList>
            <consortium name="Pathogen Informatics"/>
        </authorList>
    </citation>
    <scope>NUCLEOTIDE SEQUENCE [LARGE SCALE GENOMIC DNA]</scope>
    <source>
        <strain evidence="4 5">NCTC7406</strain>
    </source>
</reference>
<dbReference type="Pfam" id="PF08282">
    <property type="entry name" value="Hydrolase_3"/>
    <property type="match status" value="1"/>
</dbReference>
<dbReference type="InterPro" id="IPR036412">
    <property type="entry name" value="HAD-like_sf"/>
</dbReference>
<dbReference type="SFLD" id="SFLDG01140">
    <property type="entry name" value="C2.B:_Phosphomannomutase_and_P"/>
    <property type="match status" value="1"/>
</dbReference>
<dbReference type="GO" id="GO:0005829">
    <property type="term" value="C:cytosol"/>
    <property type="evidence" value="ECO:0007669"/>
    <property type="project" value="TreeGrafter"/>
</dbReference>
<dbReference type="SFLD" id="SFLDS00003">
    <property type="entry name" value="Haloacid_Dehalogenase"/>
    <property type="match status" value="1"/>
</dbReference>
<proteinExistence type="predicted"/>
<evidence type="ECO:0000256" key="1">
    <source>
        <dbReference type="ARBA" id="ARBA00022723"/>
    </source>
</evidence>
<keyword evidence="2 4" id="KW-0378">Hydrolase</keyword>
<gene>
    <name evidence="4" type="primary">ywpJ</name>
    <name evidence="4" type="ORF">NCTC7406_03497</name>
</gene>
<dbReference type="SUPFAM" id="SSF56784">
    <property type="entry name" value="HAD-like"/>
    <property type="match status" value="1"/>
</dbReference>
<organism evidence="4 5">
    <name type="scientific">Salmonella enterica subsp. enterica serovar Sanjuan</name>
    <dbReference type="NCBI Taxonomy" id="1160765"/>
    <lineage>
        <taxon>Bacteria</taxon>
        <taxon>Pseudomonadati</taxon>
        <taxon>Pseudomonadota</taxon>
        <taxon>Gammaproteobacteria</taxon>
        <taxon>Enterobacterales</taxon>
        <taxon>Enterobacteriaceae</taxon>
        <taxon>Salmonella</taxon>
    </lineage>
</organism>
<protein>
    <submittedName>
        <fullName evidence="4">Phosphatase</fullName>
        <ecNumber evidence="4">3.1.3.-</ecNumber>
    </submittedName>
</protein>
<evidence type="ECO:0000256" key="2">
    <source>
        <dbReference type="ARBA" id="ARBA00022801"/>
    </source>
</evidence>
<dbReference type="NCBIfam" id="NF007821">
    <property type="entry name" value="PRK10530.1"/>
    <property type="match status" value="1"/>
</dbReference>
<dbReference type="InterPro" id="IPR023214">
    <property type="entry name" value="HAD_sf"/>
</dbReference>
<dbReference type="NCBIfam" id="TIGR01484">
    <property type="entry name" value="HAD-SF-IIB"/>
    <property type="match status" value="1"/>
</dbReference>
<keyword evidence="1" id="KW-0479">Metal-binding</keyword>
<dbReference type="AlphaFoldDB" id="A0A447NYD6"/>
<dbReference type="InterPro" id="IPR000150">
    <property type="entry name" value="Cof"/>
</dbReference>
<dbReference type="FunFam" id="3.30.1240.10:FF:000005">
    <property type="entry name" value="Cof family hydrolase"/>
    <property type="match status" value="1"/>
</dbReference>
<sequence>MLNSDAEFCLLTVRCTMPTDGIITLNLEKIMTARVIALDLDGTLLTPHKTLLPSSLDALSRAKEAGFQLIIVTGRHHVAIHPFYQALALETPAICCNGTYLYDYQAKTVLDADPMPVDKALQLIDLLDEHQIHGLMYVDDAMLYEHPTGHVVRTSRWAQTLPPEQRPTFTQVSSLAQAARDVNAVWKFALTDEDIPRLQRFGQHVEQALGLECEWSWHDQVDIARKGNSKGKRLTQWIEAQGGSMKNVIAFGDNYNDISMLEAAGIGVAMGNADEAVKARADVVIGDNTTDSIAKFIYTHLL</sequence>
<dbReference type="PANTHER" id="PTHR10000:SF58">
    <property type="entry name" value="PYRIDOXAL PHOSPHATE PHOSPHATASE YBHA"/>
    <property type="match status" value="1"/>
</dbReference>
<evidence type="ECO:0000256" key="3">
    <source>
        <dbReference type="ARBA" id="ARBA00022842"/>
    </source>
</evidence>
<evidence type="ECO:0000313" key="4">
    <source>
        <dbReference type="EMBL" id="VEA08309.1"/>
    </source>
</evidence>
<accession>A0A447NYD6</accession>
<keyword evidence="3" id="KW-0460">Magnesium</keyword>
<dbReference type="NCBIfam" id="TIGR00099">
    <property type="entry name" value="Cof-subfamily"/>
    <property type="match status" value="1"/>
</dbReference>
<dbReference type="EC" id="3.1.3.-" evidence="4"/>
<dbReference type="PANTHER" id="PTHR10000">
    <property type="entry name" value="PHOSPHOSERINE PHOSPHATASE"/>
    <property type="match status" value="1"/>
</dbReference>
<dbReference type="InterPro" id="IPR006379">
    <property type="entry name" value="HAD-SF_hydro_IIB"/>
</dbReference>
<dbReference type="GO" id="GO:0016791">
    <property type="term" value="F:phosphatase activity"/>
    <property type="evidence" value="ECO:0007669"/>
    <property type="project" value="TreeGrafter"/>
</dbReference>
<dbReference type="GO" id="GO:0000287">
    <property type="term" value="F:magnesium ion binding"/>
    <property type="evidence" value="ECO:0007669"/>
    <property type="project" value="TreeGrafter"/>
</dbReference>
<dbReference type="Gene3D" id="3.30.1240.10">
    <property type="match status" value="1"/>
</dbReference>
<dbReference type="PROSITE" id="PS01229">
    <property type="entry name" value="COF_2"/>
    <property type="match status" value="1"/>
</dbReference>
<dbReference type="Gene3D" id="3.40.50.1000">
    <property type="entry name" value="HAD superfamily/HAD-like"/>
    <property type="match status" value="1"/>
</dbReference>
<dbReference type="CDD" id="cd07516">
    <property type="entry name" value="HAD_Pase"/>
    <property type="match status" value="1"/>
</dbReference>
<dbReference type="Proteomes" id="UP000276345">
    <property type="component" value="Chromosome"/>
</dbReference>